<sequence length="122" mass="14392">MVFGDYFPRRIASFQERSSGAWEYTGYNDPMRTHVGERWDWSDEDAKTVVRRVSGLDTVEQTLILDGDPPPLQRPRPGEHPGGDDGGGHRGRSAPPGRYRRRRWRRRGEQQQSWRFRRRQQL</sequence>
<dbReference type="Proteomes" id="UP000007752">
    <property type="component" value="Chromosome 1"/>
</dbReference>
<feature type="region of interest" description="Disordered" evidence="1">
    <location>
        <begin position="60"/>
        <end position="122"/>
    </location>
</feature>
<reference evidence="2" key="2">
    <citation type="submission" date="2008-12" db="EMBL/GenBank/DDBJ databases">
        <title>Improved gene annotation of the rice (Oryza sativa) genomes.</title>
        <authorList>
            <person name="Wang J."/>
            <person name="Li R."/>
            <person name="Fan W."/>
            <person name="Huang Q."/>
            <person name="Zhang J."/>
            <person name="Zhou Y."/>
            <person name="Hu Y."/>
            <person name="Zi S."/>
            <person name="Li J."/>
            <person name="Ni P."/>
            <person name="Zheng H."/>
            <person name="Zhang Y."/>
            <person name="Zhao M."/>
            <person name="Hao Q."/>
            <person name="McDermott J."/>
            <person name="Samudrala R."/>
            <person name="Kristiansen K."/>
            <person name="Wong G.K.-S."/>
        </authorList>
    </citation>
    <scope>NUCLEOTIDE SEQUENCE</scope>
</reference>
<evidence type="ECO:0000313" key="2">
    <source>
        <dbReference type="EMBL" id="EAZ12007.1"/>
    </source>
</evidence>
<reference evidence="2" key="1">
    <citation type="journal article" date="2005" name="PLoS Biol.">
        <title>The genomes of Oryza sativa: a history of duplications.</title>
        <authorList>
            <person name="Yu J."/>
            <person name="Wang J."/>
            <person name="Lin W."/>
            <person name="Li S."/>
            <person name="Li H."/>
            <person name="Zhou J."/>
            <person name="Ni P."/>
            <person name="Dong W."/>
            <person name="Hu S."/>
            <person name="Zeng C."/>
            <person name="Zhang J."/>
            <person name="Zhang Y."/>
            <person name="Li R."/>
            <person name="Xu Z."/>
            <person name="Li S."/>
            <person name="Li X."/>
            <person name="Zheng H."/>
            <person name="Cong L."/>
            <person name="Lin L."/>
            <person name="Yin J."/>
            <person name="Geng J."/>
            <person name="Li G."/>
            <person name="Shi J."/>
            <person name="Liu J."/>
            <person name="Lv H."/>
            <person name="Li J."/>
            <person name="Wang J."/>
            <person name="Deng Y."/>
            <person name="Ran L."/>
            <person name="Shi X."/>
            <person name="Wang X."/>
            <person name="Wu Q."/>
            <person name="Li C."/>
            <person name="Ren X."/>
            <person name="Wang J."/>
            <person name="Wang X."/>
            <person name="Li D."/>
            <person name="Liu D."/>
            <person name="Zhang X."/>
            <person name="Ji Z."/>
            <person name="Zhao W."/>
            <person name="Sun Y."/>
            <person name="Zhang Z."/>
            <person name="Bao J."/>
            <person name="Han Y."/>
            <person name="Dong L."/>
            <person name="Ji J."/>
            <person name="Chen P."/>
            <person name="Wu S."/>
            <person name="Liu J."/>
            <person name="Xiao Y."/>
            <person name="Bu D."/>
            <person name="Tan J."/>
            <person name="Yang L."/>
            <person name="Ye C."/>
            <person name="Zhang J."/>
            <person name="Xu J."/>
            <person name="Zhou Y."/>
            <person name="Yu Y."/>
            <person name="Zhang B."/>
            <person name="Zhuang S."/>
            <person name="Wei H."/>
            <person name="Liu B."/>
            <person name="Lei M."/>
            <person name="Yu H."/>
            <person name="Li Y."/>
            <person name="Xu H."/>
            <person name="Wei S."/>
            <person name="He X."/>
            <person name="Fang L."/>
            <person name="Zhang Z."/>
            <person name="Zhang Y."/>
            <person name="Huang X."/>
            <person name="Su Z."/>
            <person name="Tong W."/>
            <person name="Li J."/>
            <person name="Tong Z."/>
            <person name="Li S."/>
            <person name="Ye J."/>
            <person name="Wang L."/>
            <person name="Fang L."/>
            <person name="Lei T."/>
            <person name="Chen C."/>
            <person name="Chen H."/>
            <person name="Xu Z."/>
            <person name="Li H."/>
            <person name="Huang H."/>
            <person name="Zhang F."/>
            <person name="Xu H."/>
            <person name="Li N."/>
            <person name="Zhao C."/>
            <person name="Li S."/>
            <person name="Dong L."/>
            <person name="Huang Y."/>
            <person name="Li L."/>
            <person name="Xi Y."/>
            <person name="Qi Q."/>
            <person name="Li W."/>
            <person name="Zhang B."/>
            <person name="Hu W."/>
            <person name="Zhang Y."/>
            <person name="Tian X."/>
            <person name="Jiao Y."/>
            <person name="Liang X."/>
            <person name="Jin J."/>
            <person name="Gao L."/>
            <person name="Zheng W."/>
            <person name="Hao B."/>
            <person name="Liu S."/>
            <person name="Wang W."/>
            <person name="Yuan L."/>
            <person name="Cao M."/>
            <person name="McDermott J."/>
            <person name="Samudrala R."/>
            <person name="Wang J."/>
            <person name="Wong G.K."/>
            <person name="Yang H."/>
        </authorList>
    </citation>
    <scope>NUCLEOTIDE SEQUENCE [LARGE SCALE GENOMIC DNA]</scope>
</reference>
<evidence type="ECO:0000256" key="1">
    <source>
        <dbReference type="SAM" id="MobiDB-lite"/>
    </source>
</evidence>
<dbReference type="EMBL" id="CM000138">
    <property type="protein sequence ID" value="EAZ12007.1"/>
    <property type="molecule type" value="Genomic_DNA"/>
</dbReference>
<dbReference type="AlphaFoldDB" id="A2ZTG0"/>
<name>A2ZTG0_ORYSJ</name>
<gene>
    <name evidence="2" type="ORF">OsJ_01888</name>
</gene>
<accession>A2ZTG0</accession>
<proteinExistence type="predicted"/>
<feature type="compositionally biased region" description="Basic and acidic residues" evidence="1">
    <location>
        <begin position="76"/>
        <end position="88"/>
    </location>
</feature>
<organism evidence="2">
    <name type="scientific">Oryza sativa subsp. japonica</name>
    <name type="common">Rice</name>
    <dbReference type="NCBI Taxonomy" id="39947"/>
    <lineage>
        <taxon>Eukaryota</taxon>
        <taxon>Viridiplantae</taxon>
        <taxon>Streptophyta</taxon>
        <taxon>Embryophyta</taxon>
        <taxon>Tracheophyta</taxon>
        <taxon>Spermatophyta</taxon>
        <taxon>Magnoliopsida</taxon>
        <taxon>Liliopsida</taxon>
        <taxon>Poales</taxon>
        <taxon>Poaceae</taxon>
        <taxon>BOP clade</taxon>
        <taxon>Oryzoideae</taxon>
        <taxon>Oryzeae</taxon>
        <taxon>Oryzinae</taxon>
        <taxon>Oryza</taxon>
        <taxon>Oryza sativa</taxon>
    </lineage>
</organism>
<protein>
    <submittedName>
        <fullName evidence="2">Uncharacterized protein</fullName>
    </submittedName>
</protein>